<feature type="compositionally biased region" description="Low complexity" evidence="1">
    <location>
        <begin position="619"/>
        <end position="629"/>
    </location>
</feature>
<gene>
    <name evidence="3" type="ORF">DFP72DRAFT_1121042</name>
</gene>
<dbReference type="EMBL" id="JACGCI010000003">
    <property type="protein sequence ID" value="KAF6765064.1"/>
    <property type="molecule type" value="Genomic_DNA"/>
</dbReference>
<accession>A0A8H6MG36</accession>
<reference evidence="3 4" key="1">
    <citation type="submission" date="2020-07" db="EMBL/GenBank/DDBJ databases">
        <title>Comparative genomics of pyrophilous fungi reveals a link between fire events and developmental genes.</title>
        <authorList>
            <consortium name="DOE Joint Genome Institute"/>
            <person name="Steindorff A.S."/>
            <person name="Carver A."/>
            <person name="Calhoun S."/>
            <person name="Stillman K."/>
            <person name="Liu H."/>
            <person name="Lipzen A."/>
            <person name="Pangilinan J."/>
            <person name="Labutti K."/>
            <person name="Bruns T.D."/>
            <person name="Grigoriev I.V."/>
        </authorList>
    </citation>
    <scope>NUCLEOTIDE SEQUENCE [LARGE SCALE GENOMIC DNA]</scope>
    <source>
        <strain evidence="3 4">CBS 144469</strain>
    </source>
</reference>
<dbReference type="Pfam" id="PF20231">
    <property type="entry name" value="DUF6589"/>
    <property type="match status" value="1"/>
</dbReference>
<feature type="region of interest" description="Disordered" evidence="1">
    <location>
        <begin position="589"/>
        <end position="673"/>
    </location>
</feature>
<proteinExistence type="predicted"/>
<protein>
    <recommendedName>
        <fullName evidence="2">DUF6589 domain-containing protein</fullName>
    </recommendedName>
</protein>
<evidence type="ECO:0000313" key="3">
    <source>
        <dbReference type="EMBL" id="KAF6765064.1"/>
    </source>
</evidence>
<feature type="domain" description="DUF6589" evidence="2">
    <location>
        <begin position="344"/>
        <end position="820"/>
    </location>
</feature>
<feature type="region of interest" description="Disordered" evidence="1">
    <location>
        <begin position="23"/>
        <end position="47"/>
    </location>
</feature>
<name>A0A8H6MG36_9AGAR</name>
<organism evidence="3 4">
    <name type="scientific">Ephemerocybe angulata</name>
    <dbReference type="NCBI Taxonomy" id="980116"/>
    <lineage>
        <taxon>Eukaryota</taxon>
        <taxon>Fungi</taxon>
        <taxon>Dikarya</taxon>
        <taxon>Basidiomycota</taxon>
        <taxon>Agaricomycotina</taxon>
        <taxon>Agaricomycetes</taxon>
        <taxon>Agaricomycetidae</taxon>
        <taxon>Agaricales</taxon>
        <taxon>Agaricineae</taxon>
        <taxon>Psathyrellaceae</taxon>
        <taxon>Ephemerocybe</taxon>
    </lineage>
</organism>
<evidence type="ECO:0000259" key="2">
    <source>
        <dbReference type="Pfam" id="PF20231"/>
    </source>
</evidence>
<sequence>MRAAGMTLSKFLYMLFHVDDEPTTSEPPLKLPQRAPKEKPRHTRSSAHASMLASLLNGSSKPHFGVILNELWKSALITKHSKKDTTSSPGEMFDQENSSLAEVEHARVVLATWATKLVGNLAKEEGAVMTDRETGLHLRAQVKPGGRGSRMEEQISWDAVDRFHFTNVEDLARTNAPITTYVISAYIERPLVASARVVAVRYRPKSLVYTNAISSLTFARSNRANLVPMCRGLWMFATLASKTTYRVDSRLGLTVSEETVRRALETMSNQSQHTFRHMLDSGTRKHTWVVSDNVQTYSLKRDPRFGQPSQMVTGMAATAIEMDGVHPDAFNLETLLNRQANSRRESLTVDMIHDDIDGAHLENVAVFQFLQTLIHFVPALSKYRGPLKQFSIDHLQKVTRPKDFQSKVHPLRTNSCNEMNVQEMKEAVNDFAAQLGISEETINGRCWPFSGDGKTFDVLLRIRKLLSPEESTFESFRWMVPMLEIWHTKWTNMSGVVRDHYGDYTDPSSLASQAKTAGCPPIPNLRKVDFYEGQHLINVVLDANVLNCWEQYYDTTNLVNYFAEVLPSFQDLVGTAKCLARRHASSQAFRSAGRDQSENPVPVGTPWIPPPRSPAKSTGSGSSSSSSSEESGESDISMKSTADPTEDAPSLISIPKPTPLEEPPTEPEKPDIALGNSTLFMRDAIWWREVCLAVAEGDTGRVLEMFKVWIFTFAGSGNPLYSSFLLEVYCNFKWDFSPEMKHALMFYWLVNLSGLPGFYIELDLLQEHFNFWLETMVQRKGKEFGDKFYRDIVSMNIQHFLRLKDEMEESVLLKARTKRHTEPHLDNELNALMKQVREEELNKYRAGRTMGFKATDDFAAGYEILESGKLAAFISRSRVYCERLREHGYGDKDTTSSAVDLAEELTDELEELEDPEIDAPRLRMVSVEGALYVMETPNDL</sequence>
<keyword evidence="4" id="KW-1185">Reference proteome</keyword>
<dbReference type="InterPro" id="IPR046496">
    <property type="entry name" value="DUF6589"/>
</dbReference>
<dbReference type="AlphaFoldDB" id="A0A8H6MG36"/>
<dbReference type="OrthoDB" id="3266963at2759"/>
<evidence type="ECO:0000256" key="1">
    <source>
        <dbReference type="SAM" id="MobiDB-lite"/>
    </source>
</evidence>
<dbReference type="Proteomes" id="UP000521943">
    <property type="component" value="Unassembled WGS sequence"/>
</dbReference>
<evidence type="ECO:0000313" key="4">
    <source>
        <dbReference type="Proteomes" id="UP000521943"/>
    </source>
</evidence>
<comment type="caution">
    <text evidence="3">The sequence shown here is derived from an EMBL/GenBank/DDBJ whole genome shotgun (WGS) entry which is preliminary data.</text>
</comment>